<dbReference type="CDD" id="cd00303">
    <property type="entry name" value="retropepsin_like"/>
    <property type="match status" value="1"/>
</dbReference>
<dbReference type="AlphaFoldDB" id="A0A2I0I1C6"/>
<proteinExistence type="predicted"/>
<dbReference type="InterPro" id="IPR043502">
    <property type="entry name" value="DNA/RNA_pol_sf"/>
</dbReference>
<keyword evidence="3" id="KW-1185">Reference proteome</keyword>
<dbReference type="SUPFAM" id="SSF56672">
    <property type="entry name" value="DNA/RNA polymerases"/>
    <property type="match status" value="1"/>
</dbReference>
<dbReference type="GO" id="GO:0003676">
    <property type="term" value="F:nucleic acid binding"/>
    <property type="evidence" value="ECO:0007669"/>
    <property type="project" value="InterPro"/>
</dbReference>
<feature type="domain" description="G-patch" evidence="1">
    <location>
        <begin position="152"/>
        <end position="198"/>
    </location>
</feature>
<dbReference type="STRING" id="22663.A0A2I0I1C6"/>
<dbReference type="Gene3D" id="3.10.10.10">
    <property type="entry name" value="HIV Type 1 Reverse Transcriptase, subunit A, domain 1"/>
    <property type="match status" value="1"/>
</dbReference>
<gene>
    <name evidence="2" type="ORF">CRG98_042051</name>
</gene>
<sequence>MIDNGSSLNVCPVTTLKQTNVDLNRIRPSKTAVRAFDGSRREVNGEIDLLIDISPCSFSVTFQVLDIPNAFSLLLGRPWIHSAGAIPSSLHQKVKFIVDEKIITVKGEEDYAIYKETAVPYISVRDDENLPFHSFETVSVIRDYGKVGSFRADRMIGKVLLRHNYIPGTGLGARGQGINRPIKVEEYKHRRGLGFRPSCHEIIEARRGNHLHRFATHYGRLNRGIPVSPTSDGPSLDFDDTTDASPTVYAITEEIPSGVHIRPAREDEELSNWTSVLQYSAVIADVLHSNPNFRRVDSNQSEECLGEPEPIYFGEGLNEDTLVPEIEESLCRLEDRKLTSLEPTEEINVGTQEEPRVLKIGFLEVCNYSEWVANIVPVEKKNGRVRVCVDYRDLNKASPKDNFPLPHIDILVDNTARHA</sequence>
<reference evidence="2 3" key="1">
    <citation type="submission" date="2017-11" db="EMBL/GenBank/DDBJ databases">
        <title>De-novo sequencing of pomegranate (Punica granatum L.) genome.</title>
        <authorList>
            <person name="Akparov Z."/>
            <person name="Amiraslanov A."/>
            <person name="Hajiyeva S."/>
            <person name="Abbasov M."/>
            <person name="Kaur K."/>
            <person name="Hamwieh A."/>
            <person name="Solovyev V."/>
            <person name="Salamov A."/>
            <person name="Braich B."/>
            <person name="Kosarev P."/>
            <person name="Mahmoud A."/>
            <person name="Hajiyev E."/>
            <person name="Babayeva S."/>
            <person name="Izzatullayeva V."/>
            <person name="Mammadov A."/>
            <person name="Mammadov A."/>
            <person name="Sharifova S."/>
            <person name="Ojaghi J."/>
            <person name="Eynullazada K."/>
            <person name="Bayramov B."/>
            <person name="Abdulazimova A."/>
            <person name="Shahmuradov I."/>
        </authorList>
    </citation>
    <scope>NUCLEOTIDE SEQUENCE [LARGE SCALE GENOMIC DNA]</scope>
    <source>
        <strain evidence="3">cv. AG2017</strain>
        <tissue evidence="2">Leaf</tissue>
    </source>
</reference>
<accession>A0A2I0I1C6</accession>
<dbReference type="PROSITE" id="PS50174">
    <property type="entry name" value="G_PATCH"/>
    <property type="match status" value="1"/>
</dbReference>
<dbReference type="PANTHER" id="PTHR33240:SF15">
    <property type="entry name" value="GAG-PRO-LIKE PROTEIN"/>
    <property type="match status" value="1"/>
</dbReference>
<comment type="caution">
    <text evidence="2">The sequence shown here is derived from an EMBL/GenBank/DDBJ whole genome shotgun (WGS) entry which is preliminary data.</text>
</comment>
<dbReference type="InterPro" id="IPR021109">
    <property type="entry name" value="Peptidase_aspartic_dom_sf"/>
</dbReference>
<organism evidence="2 3">
    <name type="scientific">Punica granatum</name>
    <name type="common">Pomegranate</name>
    <dbReference type="NCBI Taxonomy" id="22663"/>
    <lineage>
        <taxon>Eukaryota</taxon>
        <taxon>Viridiplantae</taxon>
        <taxon>Streptophyta</taxon>
        <taxon>Embryophyta</taxon>
        <taxon>Tracheophyta</taxon>
        <taxon>Spermatophyta</taxon>
        <taxon>Magnoliopsida</taxon>
        <taxon>eudicotyledons</taxon>
        <taxon>Gunneridae</taxon>
        <taxon>Pentapetalae</taxon>
        <taxon>rosids</taxon>
        <taxon>malvids</taxon>
        <taxon>Myrtales</taxon>
        <taxon>Lythraceae</taxon>
        <taxon>Punica</taxon>
    </lineage>
</organism>
<name>A0A2I0I1C6_PUNGR</name>
<dbReference type="Pfam" id="PF01585">
    <property type="entry name" value="G-patch"/>
    <property type="match status" value="1"/>
</dbReference>
<protein>
    <recommendedName>
        <fullName evidence="1">G-patch domain-containing protein</fullName>
    </recommendedName>
</protein>
<evidence type="ECO:0000313" key="3">
    <source>
        <dbReference type="Proteomes" id="UP000233551"/>
    </source>
</evidence>
<evidence type="ECO:0000313" key="2">
    <source>
        <dbReference type="EMBL" id="PKI37560.1"/>
    </source>
</evidence>
<dbReference type="Proteomes" id="UP000233551">
    <property type="component" value="Unassembled WGS sequence"/>
</dbReference>
<dbReference type="PANTHER" id="PTHR33240">
    <property type="entry name" value="OS08G0508500 PROTEIN"/>
    <property type="match status" value="1"/>
</dbReference>
<dbReference type="Gene3D" id="2.40.70.10">
    <property type="entry name" value="Acid Proteases"/>
    <property type="match status" value="1"/>
</dbReference>
<dbReference type="InterPro" id="IPR000467">
    <property type="entry name" value="G_patch_dom"/>
</dbReference>
<dbReference type="SMART" id="SM00443">
    <property type="entry name" value="G_patch"/>
    <property type="match status" value="1"/>
</dbReference>
<dbReference type="EMBL" id="PGOL01004350">
    <property type="protein sequence ID" value="PKI37560.1"/>
    <property type="molecule type" value="Genomic_DNA"/>
</dbReference>
<evidence type="ECO:0000259" key="1">
    <source>
        <dbReference type="PROSITE" id="PS50174"/>
    </source>
</evidence>